<evidence type="ECO:0000313" key="4">
    <source>
        <dbReference type="Proteomes" id="UP001447188"/>
    </source>
</evidence>
<accession>A0ABR3GV58</accession>
<evidence type="ECO:0000313" key="3">
    <source>
        <dbReference type="EMBL" id="KAL0639738.1"/>
    </source>
</evidence>
<evidence type="ECO:0000256" key="1">
    <source>
        <dbReference type="SAM" id="MobiDB-lite"/>
    </source>
</evidence>
<dbReference type="Gene3D" id="3.40.50.1010">
    <property type="entry name" value="5'-nuclease"/>
    <property type="match status" value="1"/>
</dbReference>
<dbReference type="InterPro" id="IPR012340">
    <property type="entry name" value="NA-bd_OB-fold"/>
</dbReference>
<keyword evidence="4" id="KW-1185">Reference proteome</keyword>
<dbReference type="SMART" id="SM00670">
    <property type="entry name" value="PINc"/>
    <property type="match status" value="1"/>
</dbReference>
<dbReference type="EMBL" id="JBBBZM010000009">
    <property type="protein sequence ID" value="KAL0639738.1"/>
    <property type="molecule type" value="Genomic_DNA"/>
</dbReference>
<dbReference type="PANTHER" id="PTHR23355:SF35">
    <property type="entry name" value="EXOSOME COMPLEX EXONUCLEASE RRP44"/>
    <property type="match status" value="1"/>
</dbReference>
<dbReference type="InterPro" id="IPR029060">
    <property type="entry name" value="PIN-like_dom_sf"/>
</dbReference>
<reference evidence="3 4" key="1">
    <citation type="submission" date="2024-02" db="EMBL/GenBank/DDBJ databases">
        <title>Discinaceae phylogenomics.</title>
        <authorList>
            <person name="Dirks A.C."/>
            <person name="James T.Y."/>
        </authorList>
    </citation>
    <scope>NUCLEOTIDE SEQUENCE [LARGE SCALE GENOMIC DNA]</scope>
    <source>
        <strain evidence="3 4">ACD0624</strain>
    </source>
</reference>
<dbReference type="Pfam" id="PF13638">
    <property type="entry name" value="PIN_4"/>
    <property type="match status" value="1"/>
</dbReference>
<proteinExistence type="predicted"/>
<feature type="compositionally biased region" description="Polar residues" evidence="1">
    <location>
        <begin position="366"/>
        <end position="375"/>
    </location>
</feature>
<dbReference type="PANTHER" id="PTHR23355">
    <property type="entry name" value="RIBONUCLEASE"/>
    <property type="match status" value="1"/>
</dbReference>
<comment type="caution">
    <text evidence="3">The sequence shown here is derived from an EMBL/GenBank/DDBJ whole genome shotgun (WGS) entry which is preliminary data.</text>
</comment>
<feature type="region of interest" description="Disordered" evidence="1">
    <location>
        <begin position="364"/>
        <end position="388"/>
    </location>
</feature>
<dbReference type="SUPFAM" id="SSF50249">
    <property type="entry name" value="Nucleic acid-binding proteins"/>
    <property type="match status" value="1"/>
</dbReference>
<dbReference type="InterPro" id="IPR050180">
    <property type="entry name" value="RNR_Ribonuclease"/>
</dbReference>
<dbReference type="Proteomes" id="UP001447188">
    <property type="component" value="Unassembled WGS sequence"/>
</dbReference>
<feature type="domain" description="PIN" evidence="2">
    <location>
        <begin position="81"/>
        <end position="203"/>
    </location>
</feature>
<sequence length="388" mass="43609">MTSLKRSAADSSKISSKIFVRSSRGKCSKIVRELYLRQDIPCSSQLCFPCTTEAPADSNGRIKPFVLSPNPAANKSFPKGHYIVPDTNIFLYCMDIIEHKSAFYDVIVLQTVLDELRNRSLPLYNRLRSLTSSGEKRFYVFHNDFRLETHVKRLQGETINDRNDRAVRRACVWYKEHLIAAVSRRNTACPEIVMVSDDKANLAKAKAEGIACSSVRDYVKGLKNSDELLDMISAAAEEAEAKSSKVEMLYPEYFTVSKMMTGVKAGTLHQGSFNVSPYNFLEGSVHVPSFDKALLILGRENINRSVQGDQVVVEILPKDQWKQPSTKIVDEETLTKNDNPDVDEPEAIETEQERKALVKEVKKTLGASTEGNPQPTARVVGISKRNWR</sequence>
<organism evidence="3 4">
    <name type="scientific">Discina gigas</name>
    <dbReference type="NCBI Taxonomy" id="1032678"/>
    <lineage>
        <taxon>Eukaryota</taxon>
        <taxon>Fungi</taxon>
        <taxon>Dikarya</taxon>
        <taxon>Ascomycota</taxon>
        <taxon>Pezizomycotina</taxon>
        <taxon>Pezizomycetes</taxon>
        <taxon>Pezizales</taxon>
        <taxon>Discinaceae</taxon>
        <taxon>Discina</taxon>
    </lineage>
</organism>
<dbReference type="Gene3D" id="2.40.50.690">
    <property type="match status" value="1"/>
</dbReference>
<protein>
    <submittedName>
        <fullName evidence="3">Exosome catalytic subunit dis3</fullName>
    </submittedName>
</protein>
<dbReference type="Pfam" id="PF17216">
    <property type="entry name" value="Rrp44_CSD1"/>
    <property type="match status" value="1"/>
</dbReference>
<dbReference type="InterPro" id="IPR002716">
    <property type="entry name" value="PIN_dom"/>
</dbReference>
<dbReference type="CDD" id="cd09862">
    <property type="entry name" value="PIN_Rrp44-like"/>
    <property type="match status" value="1"/>
</dbReference>
<dbReference type="SUPFAM" id="SSF88723">
    <property type="entry name" value="PIN domain-like"/>
    <property type="match status" value="1"/>
</dbReference>
<dbReference type="InterPro" id="IPR033771">
    <property type="entry name" value="Rrp44_CSD1"/>
</dbReference>
<evidence type="ECO:0000259" key="2">
    <source>
        <dbReference type="SMART" id="SM00670"/>
    </source>
</evidence>
<name>A0ABR3GV58_9PEZI</name>
<gene>
    <name evidence="3" type="primary">DIS3_2</name>
    <name evidence="3" type="ORF">Q9L58_001305</name>
</gene>